<comment type="caution">
    <text evidence="1">The sequence shown here is derived from an EMBL/GenBank/DDBJ whole genome shotgun (WGS) entry which is preliminary data.</text>
</comment>
<gene>
    <name evidence="1" type="ORF">PSON_ATCC_30995.1.T2310012</name>
</gene>
<organism evidence="1 2">
    <name type="scientific">Paramecium sonneborni</name>
    <dbReference type="NCBI Taxonomy" id="65129"/>
    <lineage>
        <taxon>Eukaryota</taxon>
        <taxon>Sar</taxon>
        <taxon>Alveolata</taxon>
        <taxon>Ciliophora</taxon>
        <taxon>Intramacronucleata</taxon>
        <taxon>Oligohymenophorea</taxon>
        <taxon>Peniculida</taxon>
        <taxon>Parameciidae</taxon>
        <taxon>Paramecium</taxon>
    </lineage>
</organism>
<keyword evidence="2" id="KW-1185">Reference proteome</keyword>
<dbReference type="AlphaFoldDB" id="A0A8S1RLV4"/>
<evidence type="ECO:0000313" key="2">
    <source>
        <dbReference type="Proteomes" id="UP000692954"/>
    </source>
</evidence>
<dbReference type="EMBL" id="CAJJDN010000231">
    <property type="protein sequence ID" value="CAD8129581.1"/>
    <property type="molecule type" value="Genomic_DNA"/>
</dbReference>
<proteinExistence type="predicted"/>
<reference evidence="1" key="1">
    <citation type="submission" date="2021-01" db="EMBL/GenBank/DDBJ databases">
        <authorList>
            <consortium name="Genoscope - CEA"/>
            <person name="William W."/>
        </authorList>
    </citation>
    <scope>NUCLEOTIDE SEQUENCE</scope>
</reference>
<accession>A0A8S1RLV4</accession>
<name>A0A8S1RLV4_9CILI</name>
<sequence length="147" mass="17508">MSSMHGKFRITNPINEFQESMRKLDKSAQNQKSKKEFDESFLYAQHQITSITFKNTSSTKIQCCSKFNNNWITYLEMQISGSNKISMGQSKIVYSSFLNQKNQLLKQNLIYSIRNLQLINYLDQLFFEQKDHQQMRFIQIILRNLEM</sequence>
<dbReference type="Proteomes" id="UP000692954">
    <property type="component" value="Unassembled WGS sequence"/>
</dbReference>
<evidence type="ECO:0000313" key="1">
    <source>
        <dbReference type="EMBL" id="CAD8129581.1"/>
    </source>
</evidence>
<protein>
    <submittedName>
        <fullName evidence="1">Uncharacterized protein</fullName>
    </submittedName>
</protein>